<dbReference type="Pfam" id="PF09588">
    <property type="entry name" value="YqaJ"/>
    <property type="match status" value="1"/>
</dbReference>
<dbReference type="InterPro" id="IPR017482">
    <property type="entry name" value="Lambda-type_endonuclease"/>
</dbReference>
<dbReference type="Proteomes" id="UP000292423">
    <property type="component" value="Unassembled WGS sequence"/>
</dbReference>
<keyword evidence="2" id="KW-0378">Hydrolase</keyword>
<evidence type="ECO:0000313" key="3">
    <source>
        <dbReference type="Proteomes" id="UP000292423"/>
    </source>
</evidence>
<dbReference type="AlphaFoldDB" id="A0A4Q7ZAK2"/>
<comment type="caution">
    <text evidence="2">The sequence shown here is derived from an EMBL/GenBank/DDBJ whole genome shotgun (WGS) entry which is preliminary data.</text>
</comment>
<dbReference type="SUPFAM" id="SSF52980">
    <property type="entry name" value="Restriction endonuclease-like"/>
    <property type="match status" value="1"/>
</dbReference>
<name>A0A4Q7ZAK2_9GAMM</name>
<dbReference type="GO" id="GO:0004519">
    <property type="term" value="F:endonuclease activity"/>
    <property type="evidence" value="ECO:0007669"/>
    <property type="project" value="UniProtKB-KW"/>
</dbReference>
<proteinExistence type="predicted"/>
<feature type="domain" description="YqaJ viral recombinase" evidence="1">
    <location>
        <begin position="28"/>
        <end position="170"/>
    </location>
</feature>
<dbReference type="InterPro" id="IPR011335">
    <property type="entry name" value="Restrct_endonuc-II-like"/>
</dbReference>
<dbReference type="RefSeq" id="WP_130412397.1">
    <property type="nucleotide sequence ID" value="NZ_SHKX01000011.1"/>
</dbReference>
<dbReference type="EMBL" id="SHKX01000011">
    <property type="protein sequence ID" value="RZU47154.1"/>
    <property type="molecule type" value="Genomic_DNA"/>
</dbReference>
<keyword evidence="2" id="KW-0255">Endonuclease</keyword>
<sequence>MQPSQVAFRPRPQALRLVNTQTLSRESWLNVRKQGIGSSDAAAAVGLNPYLSPLELWMIKTGRDKDLPKPDPFDEASPIYWGSLLEPIVARHYTKHTGRKVRRINAVLQHPDPDKSWMLANLDYTVSGNEEVQILECKTAGFHGSFLWRDGVPEYIQLQVQHQLAVTGKEAADVCVLVCGQEIRIHRIERDDELIAKLVELERQFWRYVETDTPPPADGSESAGKALRFLFPQDAGNTLDLSEDIHLSDAFADLLQVRQEVADKQEKEEVLKQRIQQRMGDASRAIFATGSVSWRKSKDSTTLDTARLLKEQPDLMQRYPLTRSGSRRFIVNS</sequence>
<dbReference type="InterPro" id="IPR011604">
    <property type="entry name" value="PDDEXK-like_dom_sf"/>
</dbReference>
<organism evidence="2 3">
    <name type="scientific">Fluviicoccus keumensis</name>
    <dbReference type="NCBI Taxonomy" id="1435465"/>
    <lineage>
        <taxon>Bacteria</taxon>
        <taxon>Pseudomonadati</taxon>
        <taxon>Pseudomonadota</taxon>
        <taxon>Gammaproteobacteria</taxon>
        <taxon>Moraxellales</taxon>
        <taxon>Moraxellaceae</taxon>
        <taxon>Fluviicoccus</taxon>
    </lineage>
</organism>
<dbReference type="InterPro" id="IPR051703">
    <property type="entry name" value="NF-kappa-B_Signaling_Reg"/>
</dbReference>
<dbReference type="PANTHER" id="PTHR46609:SF6">
    <property type="entry name" value="EXONUCLEASE, PHAGE-TYPE_RECB, C-TERMINAL DOMAIN-CONTAINING PROTEIN-RELATED"/>
    <property type="match status" value="1"/>
</dbReference>
<evidence type="ECO:0000313" key="2">
    <source>
        <dbReference type="EMBL" id="RZU47154.1"/>
    </source>
</evidence>
<dbReference type="OrthoDB" id="46225at2"/>
<evidence type="ECO:0000259" key="1">
    <source>
        <dbReference type="Pfam" id="PF09588"/>
    </source>
</evidence>
<keyword evidence="2" id="KW-0540">Nuclease</keyword>
<dbReference type="Gene3D" id="3.90.320.10">
    <property type="match status" value="1"/>
</dbReference>
<reference evidence="2 3" key="1">
    <citation type="submission" date="2019-02" db="EMBL/GenBank/DDBJ databases">
        <title>Genomic Encyclopedia of Type Strains, Phase IV (KMG-IV): sequencing the most valuable type-strain genomes for metagenomic binning, comparative biology and taxonomic classification.</title>
        <authorList>
            <person name="Goeker M."/>
        </authorList>
    </citation>
    <scope>NUCLEOTIDE SEQUENCE [LARGE SCALE GENOMIC DNA]</scope>
    <source>
        <strain evidence="2 3">DSM 105135</strain>
    </source>
</reference>
<protein>
    <submittedName>
        <fullName evidence="2">Putative phage-type endonuclease</fullName>
    </submittedName>
</protein>
<keyword evidence="3" id="KW-1185">Reference proteome</keyword>
<dbReference type="NCBIfam" id="TIGR03033">
    <property type="entry name" value="phage_rel_nuc"/>
    <property type="match status" value="1"/>
</dbReference>
<dbReference type="InterPro" id="IPR019080">
    <property type="entry name" value="YqaJ_viral_recombinase"/>
</dbReference>
<gene>
    <name evidence="2" type="ORF">EV700_1547</name>
</gene>
<dbReference type="PANTHER" id="PTHR46609">
    <property type="entry name" value="EXONUCLEASE, PHAGE-TYPE/RECB, C-TERMINAL DOMAIN-CONTAINING PROTEIN"/>
    <property type="match status" value="1"/>
</dbReference>
<accession>A0A4Q7ZAK2</accession>